<evidence type="ECO:0000313" key="1">
    <source>
        <dbReference type="EMBL" id="DAD72843.1"/>
    </source>
</evidence>
<dbReference type="Pfam" id="PF24829">
    <property type="entry name" value="Phage_connect_2"/>
    <property type="match status" value="1"/>
</dbReference>
<protein>
    <submittedName>
        <fullName evidence="1">Uncharacterized protein</fullName>
    </submittedName>
</protein>
<organism evidence="1">
    <name type="scientific">Siphoviridae sp. ctYBm1</name>
    <dbReference type="NCBI Taxonomy" id="2826374"/>
    <lineage>
        <taxon>Viruses</taxon>
        <taxon>Duplodnaviria</taxon>
        <taxon>Heunggongvirae</taxon>
        <taxon>Uroviricota</taxon>
        <taxon>Caudoviricetes</taxon>
    </lineage>
</organism>
<sequence>MTILNDIKTSVDFASEEDTGYDDRLLLELDGIVGELSQLTNVQLTFEANKDATWESLIPNKDPNLVRLVKQYVLVSIRLKFDPPVGSILTSLERSLQSTAHRIILQNREGSNE</sequence>
<dbReference type="EMBL" id="BK014726">
    <property type="protein sequence ID" value="DAD72843.1"/>
    <property type="molecule type" value="Genomic_DNA"/>
</dbReference>
<accession>A0A8S5LSM1</accession>
<reference evidence="1" key="1">
    <citation type="journal article" date="2021" name="Proc. Natl. Acad. Sci. U.S.A.">
        <title>A Catalog of Tens of Thousands of Viruses from Human Metagenomes Reveals Hidden Associations with Chronic Diseases.</title>
        <authorList>
            <person name="Tisza M.J."/>
            <person name="Buck C.B."/>
        </authorList>
    </citation>
    <scope>NUCLEOTIDE SEQUENCE</scope>
    <source>
        <strain evidence="1">CtYBm1</strain>
    </source>
</reference>
<name>A0A8S5LSM1_9CAUD</name>
<proteinExistence type="predicted"/>
<dbReference type="InterPro" id="IPR056951">
    <property type="entry name" value="Phage_connect_2"/>
</dbReference>